<keyword evidence="1" id="KW-1133">Transmembrane helix</keyword>
<accession>A0A3G9JGY4</accession>
<keyword evidence="1" id="KW-0812">Transmembrane</keyword>
<feature type="transmembrane region" description="Helical" evidence="1">
    <location>
        <begin position="79"/>
        <end position="99"/>
    </location>
</feature>
<dbReference type="InParanoid" id="A0A3G9JGY4"/>
<reference evidence="2 3" key="1">
    <citation type="submission" date="2018-11" db="EMBL/GenBank/DDBJ databases">
        <title>Novel Erysipelotrichaceae bacterium isolated from small intestine of a swine.</title>
        <authorList>
            <person name="Kim J.S."/>
            <person name="Choe H."/>
            <person name="Lee Y.R."/>
            <person name="Kim K.M."/>
            <person name="Park D.S."/>
        </authorList>
    </citation>
    <scope>NUCLEOTIDE SEQUENCE [LARGE SCALE GENOMIC DNA]</scope>
    <source>
        <strain evidence="2 3">SG0102</strain>
    </source>
</reference>
<dbReference type="KEGG" id="ebm:SG0102_00950"/>
<keyword evidence="1" id="KW-0472">Membrane</keyword>
<evidence type="ECO:0000313" key="3">
    <source>
        <dbReference type="Proteomes" id="UP000268059"/>
    </source>
</evidence>
<dbReference type="AlphaFoldDB" id="A0A3G9JGY4"/>
<evidence type="ECO:0000256" key="1">
    <source>
        <dbReference type="SAM" id="Phobius"/>
    </source>
</evidence>
<evidence type="ECO:0000313" key="2">
    <source>
        <dbReference type="EMBL" id="BBH25161.1"/>
    </source>
</evidence>
<proteinExistence type="predicted"/>
<protein>
    <submittedName>
        <fullName evidence="2">Uncharacterized protein</fullName>
    </submittedName>
</protein>
<keyword evidence="3" id="KW-1185">Reference proteome</keyword>
<dbReference type="RefSeq" id="WP_125118132.1">
    <property type="nucleotide sequence ID" value="NZ_AP019309.1"/>
</dbReference>
<dbReference type="EMBL" id="AP019309">
    <property type="protein sequence ID" value="BBH25161.1"/>
    <property type="molecule type" value="Genomic_DNA"/>
</dbReference>
<gene>
    <name evidence="2" type="ORF">SG0102_00950</name>
</gene>
<sequence>MFKKFLKSWQQASNKKGFVISLIIGLTLTFLSMLGSLASFLLTPHLKGYYEGILHSFYYEAYQGPQGFSFKAGLTWNPLILIVMIGGVFLLFLLGKYLLRKAGHDDSKRNI</sequence>
<dbReference type="Proteomes" id="UP000268059">
    <property type="component" value="Chromosome"/>
</dbReference>
<feature type="transmembrane region" description="Helical" evidence="1">
    <location>
        <begin position="20"/>
        <end position="42"/>
    </location>
</feature>
<name>A0A3G9JGY4_9FIRM</name>
<organism evidence="2 3">
    <name type="scientific">Intestinibaculum porci</name>
    <dbReference type="NCBI Taxonomy" id="2487118"/>
    <lineage>
        <taxon>Bacteria</taxon>
        <taxon>Bacillati</taxon>
        <taxon>Bacillota</taxon>
        <taxon>Erysipelotrichia</taxon>
        <taxon>Erysipelotrichales</taxon>
        <taxon>Erysipelotrichaceae</taxon>
        <taxon>Intestinibaculum</taxon>
    </lineage>
</organism>